<name>A0A158JXK9_9BURK</name>
<evidence type="ECO:0000313" key="1">
    <source>
        <dbReference type="EMBL" id="SAL73159.1"/>
    </source>
</evidence>
<proteinExistence type="predicted"/>
<dbReference type="OrthoDB" id="8912392at2"/>
<dbReference type="AlphaFoldDB" id="A0A158JXK9"/>
<organism evidence="1 2">
    <name type="scientific">Caballeronia udeis</name>
    <dbReference type="NCBI Taxonomy" id="1232866"/>
    <lineage>
        <taxon>Bacteria</taxon>
        <taxon>Pseudomonadati</taxon>
        <taxon>Pseudomonadota</taxon>
        <taxon>Betaproteobacteria</taxon>
        <taxon>Burkholderiales</taxon>
        <taxon>Burkholderiaceae</taxon>
        <taxon>Caballeronia</taxon>
    </lineage>
</organism>
<gene>
    <name evidence="1" type="ORF">AWB69_08934</name>
</gene>
<reference evidence="1 2" key="1">
    <citation type="submission" date="2016-01" db="EMBL/GenBank/DDBJ databases">
        <authorList>
            <person name="Oliw E.H."/>
        </authorList>
    </citation>
    <scope>NUCLEOTIDE SEQUENCE [LARGE SCALE GENOMIC DNA]</scope>
    <source>
        <strain evidence="1">LMG 27134</strain>
    </source>
</reference>
<accession>A0A158JXK9</accession>
<sequence length="156" mass="16452">MKPAEVKGLAKTLGGPEMSGIAPGVPVAVQTAAGWMPYVAGAGGALKPVGDEPVPTSAAAHACAIEFCAKRFAEILADWLTPAEQAAVVERNRSQMDPLVCHSHDFCDANMAMLDALQSVGIINETFSSLPEEAMILWCAVWDEAKRSGFYFEVAG</sequence>
<dbReference type="EMBL" id="FCOK02000130">
    <property type="protein sequence ID" value="SAL73159.1"/>
    <property type="molecule type" value="Genomic_DNA"/>
</dbReference>
<protein>
    <submittedName>
        <fullName evidence="1">Uncharacterized protein</fullName>
    </submittedName>
</protein>
<dbReference type="RefSeq" id="WP_156529194.1">
    <property type="nucleotide sequence ID" value="NZ_FCOK02000130.1"/>
</dbReference>
<dbReference type="Proteomes" id="UP000054683">
    <property type="component" value="Unassembled WGS sequence"/>
</dbReference>
<evidence type="ECO:0000313" key="2">
    <source>
        <dbReference type="Proteomes" id="UP000054683"/>
    </source>
</evidence>